<dbReference type="InterPro" id="IPR008271">
    <property type="entry name" value="Ser/Thr_kinase_AS"/>
</dbReference>
<reference evidence="8" key="1">
    <citation type="journal article" date="2013" name="Nature">
        <title>Pan genome of the phytoplankton Emiliania underpins its global distribution.</title>
        <authorList>
            <person name="Read B.A."/>
            <person name="Kegel J."/>
            <person name="Klute M.J."/>
            <person name="Kuo A."/>
            <person name="Lefebvre S.C."/>
            <person name="Maumus F."/>
            <person name="Mayer C."/>
            <person name="Miller J."/>
            <person name="Monier A."/>
            <person name="Salamov A."/>
            <person name="Young J."/>
            <person name="Aguilar M."/>
            <person name="Claverie J.M."/>
            <person name="Frickenhaus S."/>
            <person name="Gonzalez K."/>
            <person name="Herman E.K."/>
            <person name="Lin Y.C."/>
            <person name="Napier J."/>
            <person name="Ogata H."/>
            <person name="Sarno A.F."/>
            <person name="Shmutz J."/>
            <person name="Schroeder D."/>
            <person name="de Vargas C."/>
            <person name="Verret F."/>
            <person name="von Dassow P."/>
            <person name="Valentin K."/>
            <person name="Van de Peer Y."/>
            <person name="Wheeler G."/>
            <person name="Dacks J.B."/>
            <person name="Delwiche C.F."/>
            <person name="Dyhrman S.T."/>
            <person name="Glockner G."/>
            <person name="John U."/>
            <person name="Richards T."/>
            <person name="Worden A.Z."/>
            <person name="Zhang X."/>
            <person name="Grigoriev I.V."/>
            <person name="Allen A.E."/>
            <person name="Bidle K."/>
            <person name="Borodovsky M."/>
            <person name="Bowler C."/>
            <person name="Brownlee C."/>
            <person name="Cock J.M."/>
            <person name="Elias M."/>
            <person name="Gladyshev V.N."/>
            <person name="Groth M."/>
            <person name="Guda C."/>
            <person name="Hadaegh A."/>
            <person name="Iglesias-Rodriguez M.D."/>
            <person name="Jenkins J."/>
            <person name="Jones B.M."/>
            <person name="Lawson T."/>
            <person name="Leese F."/>
            <person name="Lindquist E."/>
            <person name="Lobanov A."/>
            <person name="Lomsadze A."/>
            <person name="Malik S.B."/>
            <person name="Marsh M.E."/>
            <person name="Mackinder L."/>
            <person name="Mock T."/>
            <person name="Mueller-Roeber B."/>
            <person name="Pagarete A."/>
            <person name="Parker M."/>
            <person name="Probert I."/>
            <person name="Quesneville H."/>
            <person name="Raines C."/>
            <person name="Rensing S.A."/>
            <person name="Riano-Pachon D.M."/>
            <person name="Richier S."/>
            <person name="Rokitta S."/>
            <person name="Shiraiwa Y."/>
            <person name="Soanes D.M."/>
            <person name="van der Giezen M."/>
            <person name="Wahlund T.M."/>
            <person name="Williams B."/>
            <person name="Wilson W."/>
            <person name="Wolfe G."/>
            <person name="Wurch L.L."/>
        </authorList>
    </citation>
    <scope>NUCLEOTIDE SEQUENCE</scope>
</reference>
<name>A0A0D3IXQ0_EMIH1</name>
<dbReference type="Pfam" id="PF00069">
    <property type="entry name" value="Pkinase"/>
    <property type="match status" value="1"/>
</dbReference>
<feature type="compositionally biased region" description="Low complexity" evidence="5">
    <location>
        <begin position="377"/>
        <end position="388"/>
    </location>
</feature>
<dbReference type="Gene3D" id="1.10.510.10">
    <property type="entry name" value="Transferase(Phosphotransferase) domain 1"/>
    <property type="match status" value="2"/>
</dbReference>
<keyword evidence="4" id="KW-0808">Transferase</keyword>
<dbReference type="GO" id="GO:0004674">
    <property type="term" value="F:protein serine/threonine kinase activity"/>
    <property type="evidence" value="ECO:0007669"/>
    <property type="project" value="UniProtKB-KW"/>
</dbReference>
<proteinExistence type="inferred from homology"/>
<comment type="similarity">
    <text evidence="4">Belongs to the protein kinase superfamily.</text>
</comment>
<keyword evidence="1 3" id="KW-0547">Nucleotide-binding</keyword>
<dbReference type="PROSITE" id="PS00108">
    <property type="entry name" value="PROTEIN_KINASE_ST"/>
    <property type="match status" value="1"/>
</dbReference>
<protein>
    <recommendedName>
        <fullName evidence="6">Protein kinase domain-containing protein</fullName>
    </recommendedName>
</protein>
<evidence type="ECO:0000256" key="5">
    <source>
        <dbReference type="SAM" id="MobiDB-lite"/>
    </source>
</evidence>
<reference evidence="7" key="2">
    <citation type="submission" date="2024-10" db="UniProtKB">
        <authorList>
            <consortium name="EnsemblProtists"/>
        </authorList>
    </citation>
    <scope>IDENTIFICATION</scope>
</reference>
<keyword evidence="8" id="KW-1185">Reference proteome</keyword>
<dbReference type="InterPro" id="IPR000719">
    <property type="entry name" value="Prot_kinase_dom"/>
</dbReference>
<dbReference type="HOGENOM" id="CLU_675170_0_0_1"/>
<evidence type="ECO:0000313" key="7">
    <source>
        <dbReference type="EnsemblProtists" id="EOD16035"/>
    </source>
</evidence>
<dbReference type="GO" id="GO:0005524">
    <property type="term" value="F:ATP binding"/>
    <property type="evidence" value="ECO:0007669"/>
    <property type="project" value="UniProtKB-UniRule"/>
</dbReference>
<dbReference type="RefSeq" id="XP_005768464.1">
    <property type="nucleotide sequence ID" value="XM_005768407.1"/>
</dbReference>
<accession>A0A0D3IXQ0</accession>
<dbReference type="EnsemblProtists" id="EOD16035">
    <property type="protein sequence ID" value="EOD16035"/>
    <property type="gene ID" value="EMIHUDRAFT_464407"/>
</dbReference>
<dbReference type="SUPFAM" id="SSF56112">
    <property type="entry name" value="Protein kinase-like (PK-like)"/>
    <property type="match status" value="1"/>
</dbReference>
<dbReference type="STRING" id="2903.R1DNI1"/>
<evidence type="ECO:0000256" key="1">
    <source>
        <dbReference type="ARBA" id="ARBA00022741"/>
    </source>
</evidence>
<feature type="domain" description="Protein kinase" evidence="6">
    <location>
        <begin position="68"/>
        <end position="402"/>
    </location>
</feature>
<evidence type="ECO:0000256" key="4">
    <source>
        <dbReference type="RuleBase" id="RU000304"/>
    </source>
</evidence>
<keyword evidence="4" id="KW-0418">Kinase</keyword>
<dbReference type="InterPro" id="IPR011009">
    <property type="entry name" value="Kinase-like_dom_sf"/>
</dbReference>
<dbReference type="KEGG" id="ehx:EMIHUDRAFT_464407"/>
<feature type="region of interest" description="Disordered" evidence="5">
    <location>
        <begin position="367"/>
        <end position="477"/>
    </location>
</feature>
<feature type="region of interest" description="Disordered" evidence="5">
    <location>
        <begin position="263"/>
        <end position="330"/>
    </location>
</feature>
<dbReference type="Proteomes" id="UP000013827">
    <property type="component" value="Unassembled WGS sequence"/>
</dbReference>
<evidence type="ECO:0000256" key="3">
    <source>
        <dbReference type="PROSITE-ProRule" id="PRU10141"/>
    </source>
</evidence>
<evidence type="ECO:0000259" key="6">
    <source>
        <dbReference type="PROSITE" id="PS50011"/>
    </source>
</evidence>
<dbReference type="PANTHER" id="PTHR24347">
    <property type="entry name" value="SERINE/THREONINE-PROTEIN KINASE"/>
    <property type="match status" value="1"/>
</dbReference>
<dbReference type="GeneID" id="17262140"/>
<sequence>MDPSTTNPLTIAGLTATAVLSLLLAALLASLRWGGTYSALRLASEAAFLEEHDRRIDAVVAHDVARRYKLGRRVGSGATSDVFRVTERVTGEAFALKRIGVRGEPSLLRAVEHEVALLRRVRHRHVVGLHESFASPTRVWAVLEMVSGGDLSSHVSRAKGWTEGEAGRCLHQVLSGLAYLHANGIAHRDIKLPNLLLSSRSAEFVVKITDLGAATAAKTPYAWNELSDAAVRFLQALLCTQPRRRASAWEALAHPFLHSRLRTADSGPLPAEGKQPPDARGSSPLALAQQARRRRTDAIAKEHGGAAAEPGDGGAARPPPPTADDELAEGSAVSTAIFDVDPRVCLDMAGEEECAAVASTTLSAVEEVSSRLTGSEPSPRTPATPASAGGRGGGAGARRPAGRHSGGSAGGGRFPAAARRSEGSADPSPLLPRESRGSEASDVESQVVGLGRGAVEAPLPVSPRRSSSSPTTPRLMV</sequence>
<feature type="binding site" evidence="3">
    <location>
        <position position="97"/>
    </location>
    <ligand>
        <name>ATP</name>
        <dbReference type="ChEBI" id="CHEBI:30616"/>
    </ligand>
</feature>
<feature type="compositionally biased region" description="Gly residues" evidence="5">
    <location>
        <begin position="404"/>
        <end position="413"/>
    </location>
</feature>
<keyword evidence="2 3" id="KW-0067">ATP-binding</keyword>
<dbReference type="PROSITE" id="PS00107">
    <property type="entry name" value="PROTEIN_KINASE_ATP"/>
    <property type="match status" value="1"/>
</dbReference>
<dbReference type="SMART" id="SM00220">
    <property type="entry name" value="S_TKc"/>
    <property type="match status" value="1"/>
</dbReference>
<dbReference type="eggNOG" id="KOG0032">
    <property type="taxonomic scope" value="Eukaryota"/>
</dbReference>
<keyword evidence="4" id="KW-0723">Serine/threonine-protein kinase</keyword>
<dbReference type="AlphaFoldDB" id="A0A0D3IXQ0"/>
<organism evidence="7 8">
    <name type="scientific">Emiliania huxleyi (strain CCMP1516)</name>
    <dbReference type="NCBI Taxonomy" id="280463"/>
    <lineage>
        <taxon>Eukaryota</taxon>
        <taxon>Haptista</taxon>
        <taxon>Haptophyta</taxon>
        <taxon>Prymnesiophyceae</taxon>
        <taxon>Isochrysidales</taxon>
        <taxon>Noelaerhabdaceae</taxon>
        <taxon>Emiliania</taxon>
    </lineage>
</organism>
<dbReference type="PaxDb" id="2903-EOD16035"/>
<feature type="compositionally biased region" description="Low complexity" evidence="5">
    <location>
        <begin position="458"/>
        <end position="477"/>
    </location>
</feature>
<dbReference type="PROSITE" id="PS50011">
    <property type="entry name" value="PROTEIN_KINASE_DOM"/>
    <property type="match status" value="1"/>
</dbReference>
<evidence type="ECO:0000313" key="8">
    <source>
        <dbReference type="Proteomes" id="UP000013827"/>
    </source>
</evidence>
<evidence type="ECO:0000256" key="2">
    <source>
        <dbReference type="ARBA" id="ARBA00022840"/>
    </source>
</evidence>
<dbReference type="InterPro" id="IPR017441">
    <property type="entry name" value="Protein_kinase_ATP_BS"/>
</dbReference>